<evidence type="ECO:0000313" key="3">
    <source>
        <dbReference type="Proteomes" id="UP001595478"/>
    </source>
</evidence>
<dbReference type="SUPFAM" id="SSF54427">
    <property type="entry name" value="NTF2-like"/>
    <property type="match status" value="1"/>
</dbReference>
<keyword evidence="3" id="KW-1185">Reference proteome</keyword>
<name>A0ABV7FQB3_9ALTE</name>
<evidence type="ECO:0000259" key="1">
    <source>
        <dbReference type="Pfam" id="PF13474"/>
    </source>
</evidence>
<dbReference type="RefSeq" id="WP_376919994.1">
    <property type="nucleotide sequence ID" value="NZ_JBHRSW010000015.1"/>
</dbReference>
<sequence>MSISAIKSVMQNLMNSAASNFDHDALDKIYHDDMRILMIDANGNVNHSDKPNFMATFKSMHDQGIEVNTWAEYNDISVDGDNAHVLITRKNKLAGYDALLVLSIDFVFESERWQITREVIFVRPDTGDYPGEDNKASFMSDAD</sequence>
<organism evidence="2 3">
    <name type="scientific">Agaribacter flavus</name>
    <dbReference type="NCBI Taxonomy" id="1902781"/>
    <lineage>
        <taxon>Bacteria</taxon>
        <taxon>Pseudomonadati</taxon>
        <taxon>Pseudomonadota</taxon>
        <taxon>Gammaproteobacteria</taxon>
        <taxon>Alteromonadales</taxon>
        <taxon>Alteromonadaceae</taxon>
        <taxon>Agaribacter</taxon>
    </lineage>
</organism>
<reference evidence="3" key="1">
    <citation type="journal article" date="2019" name="Int. J. Syst. Evol. Microbiol.">
        <title>The Global Catalogue of Microorganisms (GCM) 10K type strain sequencing project: providing services to taxonomists for standard genome sequencing and annotation.</title>
        <authorList>
            <consortium name="The Broad Institute Genomics Platform"/>
            <consortium name="The Broad Institute Genome Sequencing Center for Infectious Disease"/>
            <person name="Wu L."/>
            <person name="Ma J."/>
        </authorList>
    </citation>
    <scope>NUCLEOTIDE SEQUENCE [LARGE SCALE GENOMIC DNA]</scope>
    <source>
        <strain evidence="3">KCTC 52473</strain>
    </source>
</reference>
<dbReference type="Pfam" id="PF13474">
    <property type="entry name" value="SnoaL_3"/>
    <property type="match status" value="1"/>
</dbReference>
<accession>A0ABV7FQB3</accession>
<comment type="caution">
    <text evidence="2">The sequence shown here is derived from an EMBL/GenBank/DDBJ whole genome shotgun (WGS) entry which is preliminary data.</text>
</comment>
<feature type="domain" description="SnoaL-like" evidence="1">
    <location>
        <begin position="7"/>
        <end position="117"/>
    </location>
</feature>
<proteinExistence type="predicted"/>
<dbReference type="EMBL" id="JBHRSW010000015">
    <property type="protein sequence ID" value="MFC3121858.1"/>
    <property type="molecule type" value="Genomic_DNA"/>
</dbReference>
<dbReference type="InterPro" id="IPR037401">
    <property type="entry name" value="SnoaL-like"/>
</dbReference>
<dbReference type="Proteomes" id="UP001595478">
    <property type="component" value="Unassembled WGS sequence"/>
</dbReference>
<protein>
    <submittedName>
        <fullName evidence="2">Nuclear transport factor 2 family protein</fullName>
    </submittedName>
</protein>
<gene>
    <name evidence="2" type="ORF">ACFOHL_09520</name>
</gene>
<dbReference type="InterPro" id="IPR032710">
    <property type="entry name" value="NTF2-like_dom_sf"/>
</dbReference>
<evidence type="ECO:0000313" key="2">
    <source>
        <dbReference type="EMBL" id="MFC3121858.1"/>
    </source>
</evidence>
<dbReference type="Gene3D" id="3.10.450.50">
    <property type="match status" value="1"/>
</dbReference>